<dbReference type="InterPro" id="IPR023074">
    <property type="entry name" value="HMG_CoA_Rdtase_cat_sf"/>
</dbReference>
<feature type="transmembrane region" description="Helical" evidence="13">
    <location>
        <begin position="271"/>
        <end position="291"/>
    </location>
</feature>
<comment type="catalytic activity">
    <reaction evidence="13">
        <text>(R)-mevalonate + 2 NADP(+) + CoA = (3S)-3-hydroxy-3-methylglutaryl-CoA + 2 NADPH + 2 H(+)</text>
        <dbReference type="Rhea" id="RHEA:15989"/>
        <dbReference type="ChEBI" id="CHEBI:15378"/>
        <dbReference type="ChEBI" id="CHEBI:36464"/>
        <dbReference type="ChEBI" id="CHEBI:43074"/>
        <dbReference type="ChEBI" id="CHEBI:57287"/>
        <dbReference type="ChEBI" id="CHEBI:57783"/>
        <dbReference type="ChEBI" id="CHEBI:58349"/>
        <dbReference type="EC" id="1.1.1.34"/>
    </reaction>
</comment>
<feature type="transmembrane region" description="Helical" evidence="13">
    <location>
        <begin position="477"/>
        <end position="496"/>
    </location>
</feature>
<keyword evidence="10 13" id="KW-0472">Membrane</keyword>
<evidence type="ECO:0000313" key="16">
    <source>
        <dbReference type="Proteomes" id="UP001610335"/>
    </source>
</evidence>
<evidence type="ECO:0000256" key="9">
    <source>
        <dbReference type="ARBA" id="ARBA00023011"/>
    </source>
</evidence>
<dbReference type="SUPFAM" id="SSF56542">
    <property type="entry name" value="Substrate-binding domain of HMG-CoA reductase"/>
    <property type="match status" value="1"/>
</dbReference>
<proteinExistence type="inferred from homology"/>
<reference evidence="15 16" key="1">
    <citation type="submission" date="2024-07" db="EMBL/GenBank/DDBJ databases">
        <title>Section-level genome sequencing and comparative genomics of Aspergillus sections Usti and Cavernicolus.</title>
        <authorList>
            <consortium name="Lawrence Berkeley National Laboratory"/>
            <person name="Nybo J.L."/>
            <person name="Vesth T.C."/>
            <person name="Theobald S."/>
            <person name="Frisvad J.C."/>
            <person name="Larsen T.O."/>
            <person name="Kjaerboelling I."/>
            <person name="Rothschild-Mancinelli K."/>
            <person name="Lyhne E.K."/>
            <person name="Kogle M.E."/>
            <person name="Barry K."/>
            <person name="Clum A."/>
            <person name="Na H."/>
            <person name="Ledsgaard L."/>
            <person name="Lin J."/>
            <person name="Lipzen A."/>
            <person name="Kuo A."/>
            <person name="Riley R."/>
            <person name="Mondo S."/>
            <person name="LaButti K."/>
            <person name="Haridas S."/>
            <person name="Pangalinan J."/>
            <person name="Salamov A.A."/>
            <person name="Simmons B.A."/>
            <person name="Magnuson J.K."/>
            <person name="Chen J."/>
            <person name="Drula E."/>
            <person name="Henrissat B."/>
            <person name="Wiebenga A."/>
            <person name="Lubbers R.J."/>
            <person name="Gomes A.C."/>
            <person name="Makela M.R."/>
            <person name="Stajich J."/>
            <person name="Grigoriev I.V."/>
            <person name="Mortensen U.H."/>
            <person name="De vries R.P."/>
            <person name="Baker S.E."/>
            <person name="Andersen M.R."/>
        </authorList>
    </citation>
    <scope>NUCLEOTIDE SEQUENCE [LARGE SCALE GENOMIC DNA]</scope>
    <source>
        <strain evidence="15 16">CBS 600.67</strain>
    </source>
</reference>
<evidence type="ECO:0000256" key="13">
    <source>
        <dbReference type="RuleBase" id="RU361219"/>
    </source>
</evidence>
<dbReference type="PANTHER" id="PTHR10572">
    <property type="entry name" value="3-HYDROXY-3-METHYLGLUTARYL-COENZYME A REDUCTASE"/>
    <property type="match status" value="1"/>
</dbReference>
<evidence type="ECO:0000256" key="5">
    <source>
        <dbReference type="ARBA" id="ARBA00022857"/>
    </source>
</evidence>
<dbReference type="InterPro" id="IPR009023">
    <property type="entry name" value="HMG_CoA_Rdtase_NAD(P)-bd_sf"/>
</dbReference>
<dbReference type="Pfam" id="PF00368">
    <property type="entry name" value="HMG-CoA_red"/>
    <property type="match status" value="1"/>
</dbReference>
<dbReference type="EC" id="1.1.1.34" evidence="13"/>
<dbReference type="PROSITE" id="PS50156">
    <property type="entry name" value="SSD"/>
    <property type="match status" value="1"/>
</dbReference>
<evidence type="ECO:0000256" key="4">
    <source>
        <dbReference type="ARBA" id="ARBA00022824"/>
    </source>
</evidence>
<evidence type="ECO:0000313" key="15">
    <source>
        <dbReference type="EMBL" id="KAL2823677.1"/>
    </source>
</evidence>
<keyword evidence="9" id="KW-0756">Sterol biosynthesis</keyword>
<accession>A0ABR4I9Q5</accession>
<evidence type="ECO:0000256" key="10">
    <source>
        <dbReference type="ARBA" id="ARBA00023136"/>
    </source>
</evidence>
<dbReference type="Proteomes" id="UP001610335">
    <property type="component" value="Unassembled WGS sequence"/>
</dbReference>
<sequence>MASNFIRRNFRTAEGENEAEPSWLKRQVTGSLQSISRRACLHPIHTIVVIALLASTTYVGLLEGSLFDSFRNPKNVAGQVEVDSLLLGSRNVRLGESTSWKWQVEDSLTQEDFETVQHLALTTFIFPDSVSKSASTAPIADTIPISANASAQRVPHTPNFFSPFSHDSSLVFTLPFDQMPEFLKAAQELPDPTVEDDEGEQKKWIMRAARGPIYGSNGAVRLWVADAWSSFVDLIKHAETIDIVIMTLGYLSMHLSFASLFFSMQRLGSNFWLATTVLFSGIFAFLFGLLVTTKFGVPINVLLLSEGLPFLVVTIGFEKPIILTKAVLNASVGKRRQGSAAPTPNSIQDSIQIAIKEQGFQVVRDYCIEIAILIAGAASGVQGGLRQFCFLAAWILFFDCLLLFTFYTTILCIKLEITRIRRHVALRKALEEDGITQSVAEKVASSNDWPGAGSDNGGADDTSIFGRKVKSSNVRRFKILMVGGFVLVNVVNMSTIPFRSSSSLSPMCNVLAPTPIDPFKVAENGLDTIYVSAKSQMMETIVTVVPPIKYKLEYPSVHYAKLDKSQSYDIEYTDQFLDAVGGRVLDGLLKSIEDPVISKWIIAVLTLSVVLNGYLFNAARWSIKEPQAPKEVVVVPKVYPEIDLNPPGPKRSVEECEAMLKAKKTAYLSDEELIELALRGKLPGYALEKSLENEELMSRVDAFTRAVKIRRAVISRTAATSVFTNSLETSKVPYKDYNYGLVHGACCENVIGHLPLPLGVAGPLTIDGQPYFIPMATTEGVLVASASRGAKAINAGGGAVTVLTGDGMTRGPCVGFPTLARAAAAKVWLDSEEGKNIMTTAFNSTSRFARLQHLKTALAGTYLYVRFKTTTGDAMGMNMISKGVEKALHIMSTECGFDDMATISVSGNFCTDKKSAALNWIDGRGKSVVAEAIIPGDVVRNVLKSDVDALVELNTSKNLIGSAMAGSLGGFNAHASNMVTAIFLATGQDPAQNVESSSCITTMKNSNGNLQIAVSMPSIEVGTIGGGTILEAQSAMLDFLGVRGAHPTSPGDNARQLARIVAAAVLAGELSLCSALAAGHLVKAHMAHNRSAAPTRSATPVSAAVGAARGLSMTSSK</sequence>
<dbReference type="Gene3D" id="3.30.70.420">
    <property type="entry name" value="Hydroxymethylglutaryl-CoA reductase, class I/II, NAD/NADP-binding domain"/>
    <property type="match status" value="1"/>
</dbReference>
<feature type="transmembrane region" description="Helical" evidence="13">
    <location>
        <begin position="243"/>
        <end position="264"/>
    </location>
</feature>
<keyword evidence="5 13" id="KW-0521">NADP</keyword>
<evidence type="ECO:0000259" key="14">
    <source>
        <dbReference type="PROSITE" id="PS50156"/>
    </source>
</evidence>
<dbReference type="PROSITE" id="PS00318">
    <property type="entry name" value="HMG_COA_REDUCTASE_2"/>
    <property type="match status" value="1"/>
</dbReference>
<comment type="caution">
    <text evidence="15">The sequence shown here is derived from an EMBL/GenBank/DDBJ whole genome shotgun (WGS) entry which is preliminary data.</text>
</comment>
<keyword evidence="8 13" id="KW-0560">Oxidoreductase</keyword>
<keyword evidence="6" id="KW-0752">Steroid biosynthesis</keyword>
<evidence type="ECO:0000256" key="12">
    <source>
        <dbReference type="ARBA" id="ARBA00023221"/>
    </source>
</evidence>
<evidence type="ECO:0000256" key="3">
    <source>
        <dbReference type="ARBA" id="ARBA00022692"/>
    </source>
</evidence>
<keyword evidence="4 13" id="KW-0256">Endoplasmic reticulum</keyword>
<organism evidence="15 16">
    <name type="scientific">Aspergillus cavernicola</name>
    <dbReference type="NCBI Taxonomy" id="176166"/>
    <lineage>
        <taxon>Eukaryota</taxon>
        <taxon>Fungi</taxon>
        <taxon>Dikarya</taxon>
        <taxon>Ascomycota</taxon>
        <taxon>Pezizomycotina</taxon>
        <taxon>Eurotiomycetes</taxon>
        <taxon>Eurotiomycetidae</taxon>
        <taxon>Eurotiales</taxon>
        <taxon>Aspergillaceae</taxon>
        <taxon>Aspergillus</taxon>
        <taxon>Aspergillus subgen. Nidulantes</taxon>
    </lineage>
</organism>
<feature type="domain" description="SSD" evidence="14">
    <location>
        <begin position="242"/>
        <end position="413"/>
    </location>
</feature>
<dbReference type="SUPFAM" id="SSF55035">
    <property type="entry name" value="NAD-binding domain of HMG-CoA reductase"/>
    <property type="match status" value="1"/>
</dbReference>
<dbReference type="Gene3D" id="1.10.3270.10">
    <property type="entry name" value="HMGR, N-terminal domain"/>
    <property type="match status" value="1"/>
</dbReference>
<name>A0ABR4I9Q5_9EURO</name>
<evidence type="ECO:0000256" key="2">
    <source>
        <dbReference type="ARBA" id="ARBA00007661"/>
    </source>
</evidence>
<feature type="transmembrane region" description="Helical" evidence="13">
    <location>
        <begin position="391"/>
        <end position="413"/>
    </location>
</feature>
<keyword evidence="12" id="KW-0753">Steroid metabolism</keyword>
<dbReference type="Pfam" id="PF12349">
    <property type="entry name" value="Sterol-sensing"/>
    <property type="match status" value="1"/>
</dbReference>
<dbReference type="PROSITE" id="PS00066">
    <property type="entry name" value="HMG_COA_REDUCTASE_1"/>
    <property type="match status" value="1"/>
</dbReference>
<dbReference type="InterPro" id="IPR009029">
    <property type="entry name" value="HMG_CoA_Rdtase_sub-bd_dom_sf"/>
</dbReference>
<keyword evidence="7 13" id="KW-1133">Transmembrane helix</keyword>
<feature type="transmembrane region" description="Helical" evidence="13">
    <location>
        <begin position="366"/>
        <end position="385"/>
    </location>
</feature>
<dbReference type="InterPro" id="IPR002202">
    <property type="entry name" value="HMG_CoA_Rdtase"/>
</dbReference>
<dbReference type="InterPro" id="IPR023076">
    <property type="entry name" value="HMG_CoA_Rdtase_CS"/>
</dbReference>
<dbReference type="InterPro" id="IPR000731">
    <property type="entry name" value="SSD"/>
</dbReference>
<dbReference type="InterPro" id="IPR004554">
    <property type="entry name" value="HMG_CoA_Rdtase_eu_arc"/>
</dbReference>
<comment type="subcellular location">
    <subcellularLocation>
        <location evidence="1 13">Endoplasmic reticulum membrane</location>
        <topology evidence="1 13">Multi-pass membrane protein</topology>
    </subcellularLocation>
</comment>
<dbReference type="Pfam" id="PF13323">
    <property type="entry name" value="HPIH"/>
    <property type="match status" value="1"/>
</dbReference>
<keyword evidence="16" id="KW-1185">Reference proteome</keyword>
<evidence type="ECO:0000256" key="1">
    <source>
        <dbReference type="ARBA" id="ARBA00004477"/>
    </source>
</evidence>
<gene>
    <name evidence="15" type="ORF">BDW59DRAFT_95653</name>
</gene>
<keyword evidence="11" id="KW-1207">Sterol metabolism</keyword>
<dbReference type="PANTHER" id="PTHR10572:SF24">
    <property type="entry name" value="3-HYDROXY-3-METHYLGLUTARYL-COENZYME A REDUCTASE"/>
    <property type="match status" value="1"/>
</dbReference>
<keyword evidence="6" id="KW-0443">Lipid metabolism</keyword>
<comment type="similarity">
    <text evidence="2 13">Belongs to the HMG-CoA reductase family.</text>
</comment>
<dbReference type="InterPro" id="IPR053958">
    <property type="entry name" value="HMGCR/SNAP/NPC1-like_SSD"/>
</dbReference>
<dbReference type="NCBIfam" id="TIGR00533">
    <property type="entry name" value="HMG_CoA_R_NADP"/>
    <property type="match status" value="1"/>
</dbReference>
<evidence type="ECO:0000256" key="8">
    <source>
        <dbReference type="ARBA" id="ARBA00023002"/>
    </source>
</evidence>
<dbReference type="Gene3D" id="3.90.770.10">
    <property type="entry name" value="3-hydroxy-3-methylglutaryl-coenzyme A Reductase, Chain A, domain 2"/>
    <property type="match status" value="1"/>
</dbReference>
<evidence type="ECO:0000256" key="11">
    <source>
        <dbReference type="ARBA" id="ARBA00023166"/>
    </source>
</evidence>
<dbReference type="PROSITE" id="PS50065">
    <property type="entry name" value="HMG_COA_REDUCTASE_4"/>
    <property type="match status" value="1"/>
</dbReference>
<keyword evidence="6" id="KW-0444">Lipid biosynthesis</keyword>
<dbReference type="InterPro" id="IPR023282">
    <property type="entry name" value="HMG_CoA_Rdtase_N"/>
</dbReference>
<keyword evidence="3 13" id="KW-0812">Transmembrane</keyword>
<dbReference type="PROSITE" id="PS01192">
    <property type="entry name" value="HMG_COA_REDUCTASE_3"/>
    <property type="match status" value="1"/>
</dbReference>
<comment type="pathway">
    <text evidence="13">Metabolic intermediate biosynthesis; (R)-mevalonate biosynthesis; (R)-mevalonate from acetyl-CoA: step 3/3.</text>
</comment>
<evidence type="ECO:0000256" key="7">
    <source>
        <dbReference type="ARBA" id="ARBA00022989"/>
    </source>
</evidence>
<dbReference type="PRINTS" id="PR00071">
    <property type="entry name" value="HMGCOARDTASE"/>
</dbReference>
<protein>
    <recommendedName>
        <fullName evidence="13">3-hydroxy-3-methylglutaryl coenzyme A reductase</fullName>
        <shortName evidence="13">HMG-CoA reductase</shortName>
        <ecNumber evidence="13">1.1.1.34</ecNumber>
    </recommendedName>
</protein>
<dbReference type="EMBL" id="JBFXLS010000050">
    <property type="protein sequence ID" value="KAL2823677.1"/>
    <property type="molecule type" value="Genomic_DNA"/>
</dbReference>
<feature type="transmembrane region" description="Helical" evidence="13">
    <location>
        <begin position="297"/>
        <end position="317"/>
    </location>
</feature>
<evidence type="ECO:0000256" key="6">
    <source>
        <dbReference type="ARBA" id="ARBA00022955"/>
    </source>
</evidence>
<dbReference type="InterPro" id="IPR025583">
    <property type="entry name" value="HMG-CoA_N_dom"/>
</dbReference>
<dbReference type="CDD" id="cd00643">
    <property type="entry name" value="HMG-CoA_reductase_classI"/>
    <property type="match status" value="1"/>
</dbReference>